<accession>A0ABS1U301</accession>
<comment type="caution">
    <text evidence="1">The sequence shown here is derived from an EMBL/GenBank/DDBJ whole genome shotgun (WGS) entry which is preliminary data.</text>
</comment>
<organism evidence="1 2">
    <name type="scientific">Belnapia arida</name>
    <dbReference type="NCBI Taxonomy" id="2804533"/>
    <lineage>
        <taxon>Bacteria</taxon>
        <taxon>Pseudomonadati</taxon>
        <taxon>Pseudomonadota</taxon>
        <taxon>Alphaproteobacteria</taxon>
        <taxon>Acetobacterales</taxon>
        <taxon>Roseomonadaceae</taxon>
        <taxon>Belnapia</taxon>
    </lineage>
</organism>
<dbReference type="Proteomes" id="UP000660885">
    <property type="component" value="Unassembled WGS sequence"/>
</dbReference>
<proteinExistence type="predicted"/>
<name>A0ABS1U301_9PROT</name>
<gene>
    <name evidence="1" type="ORF">JMJ56_06655</name>
</gene>
<dbReference type="EMBL" id="JAETWB010000001">
    <property type="protein sequence ID" value="MBL6077681.1"/>
    <property type="molecule type" value="Genomic_DNA"/>
</dbReference>
<sequence>MPVAARPGICLPLGQALSRGGGFPDAAALPGTGAAATIGTSPQESRR</sequence>
<keyword evidence="2" id="KW-1185">Reference proteome</keyword>
<dbReference type="RefSeq" id="WP_202830768.1">
    <property type="nucleotide sequence ID" value="NZ_JAETWB010000001.1"/>
</dbReference>
<evidence type="ECO:0000313" key="2">
    <source>
        <dbReference type="Proteomes" id="UP000660885"/>
    </source>
</evidence>
<reference evidence="1 2" key="1">
    <citation type="submission" date="2021-01" db="EMBL/GenBank/DDBJ databases">
        <title>Belnapia mucosa sp. nov. and Belnapia arida sp. nov., isolated from the Tabernas Desert (Almeria, Spain).</title>
        <authorList>
            <person name="Molina-Menor E."/>
            <person name="Vidal-Verdu A."/>
            <person name="Calonge A."/>
            <person name="Satari L."/>
            <person name="Pereto J."/>
            <person name="Porcar M."/>
        </authorList>
    </citation>
    <scope>NUCLEOTIDE SEQUENCE [LARGE SCALE GENOMIC DNA]</scope>
    <source>
        <strain evidence="1 2">T18</strain>
    </source>
</reference>
<evidence type="ECO:0000313" key="1">
    <source>
        <dbReference type="EMBL" id="MBL6077681.1"/>
    </source>
</evidence>
<protein>
    <submittedName>
        <fullName evidence="1">Uncharacterized protein</fullName>
    </submittedName>
</protein>